<dbReference type="InterPro" id="IPR027271">
    <property type="entry name" value="Acetolactate_synth/TF_NikR_C"/>
</dbReference>
<dbReference type="GO" id="GO:0009099">
    <property type="term" value="P:L-valine biosynthetic process"/>
    <property type="evidence" value="ECO:0007669"/>
    <property type="project" value="UniProtKB-UniRule"/>
</dbReference>
<keyword evidence="8" id="KW-0808">Transferase</keyword>
<evidence type="ECO:0000256" key="8">
    <source>
        <dbReference type="RuleBase" id="RU368092"/>
    </source>
</evidence>
<comment type="subunit">
    <text evidence="4 8">Dimer of large and small chains.</text>
</comment>
<dbReference type="Pfam" id="PF10369">
    <property type="entry name" value="ALS_ss_C"/>
    <property type="match status" value="1"/>
</dbReference>
<dbReference type="InterPro" id="IPR045865">
    <property type="entry name" value="ACT-like_dom_sf"/>
</dbReference>
<name>A0A318N263_9PROT</name>
<dbReference type="InterPro" id="IPR039557">
    <property type="entry name" value="AHAS_ACT"/>
</dbReference>
<dbReference type="Proteomes" id="UP000247565">
    <property type="component" value="Unassembled WGS sequence"/>
</dbReference>
<dbReference type="InterPro" id="IPR004789">
    <property type="entry name" value="Acetalactate_synth_ssu"/>
</dbReference>
<keyword evidence="5 8" id="KW-0028">Amino-acid biosynthesis</keyword>
<dbReference type="GO" id="GO:1990610">
    <property type="term" value="F:acetolactate synthase regulator activity"/>
    <property type="evidence" value="ECO:0007669"/>
    <property type="project" value="UniProtKB-UniRule"/>
</dbReference>
<dbReference type="PROSITE" id="PS51671">
    <property type="entry name" value="ACT"/>
    <property type="match status" value="1"/>
</dbReference>
<protein>
    <recommendedName>
        <fullName evidence="8">Acetolactate synthase small subunit</fullName>
        <shortName evidence="8">AHAS</shortName>
        <shortName evidence="8">ALS</shortName>
        <ecNumber evidence="8">2.2.1.6</ecNumber>
    </recommendedName>
    <alternativeName>
        <fullName evidence="8">Acetohydroxy-acid synthase small subunit</fullName>
    </alternativeName>
</protein>
<evidence type="ECO:0000256" key="7">
    <source>
        <dbReference type="ARBA" id="ARBA00048670"/>
    </source>
</evidence>
<reference evidence="10 11" key="1">
    <citation type="submission" date="2018-05" db="EMBL/GenBank/DDBJ databases">
        <title>Reference genomes for bee gut microbiota database.</title>
        <authorList>
            <person name="Ellegaard K.M."/>
        </authorList>
    </citation>
    <scope>NUCLEOTIDE SEQUENCE [LARGE SCALE GENOMIC DNA]</scope>
    <source>
        <strain evidence="10 11">ESL0284</strain>
    </source>
</reference>
<dbReference type="NCBIfam" id="TIGR00119">
    <property type="entry name" value="acolac_sm"/>
    <property type="match status" value="1"/>
</dbReference>
<feature type="domain" description="ACT" evidence="9">
    <location>
        <begin position="24"/>
        <end position="100"/>
    </location>
</feature>
<keyword evidence="11" id="KW-1185">Reference proteome</keyword>
<dbReference type="NCBIfam" id="NF008864">
    <property type="entry name" value="PRK11895.1"/>
    <property type="match status" value="1"/>
</dbReference>
<dbReference type="GO" id="GO:0005829">
    <property type="term" value="C:cytosol"/>
    <property type="evidence" value="ECO:0007669"/>
    <property type="project" value="TreeGrafter"/>
</dbReference>
<comment type="caution">
    <text evidence="10">The sequence shown here is derived from an EMBL/GenBank/DDBJ whole genome shotgun (WGS) entry which is preliminary data.</text>
</comment>
<dbReference type="EC" id="2.2.1.6" evidence="8"/>
<dbReference type="OrthoDB" id="9787365at2"/>
<comment type="pathway">
    <text evidence="2 8">Amino-acid biosynthesis; L-valine biosynthesis; L-valine from pyruvate: step 1/4.</text>
</comment>
<dbReference type="UniPathway" id="UPA00049">
    <property type="reaction ID" value="UER00059"/>
</dbReference>
<evidence type="ECO:0000313" key="11">
    <source>
        <dbReference type="Proteomes" id="UP000247565"/>
    </source>
</evidence>
<dbReference type="InterPro" id="IPR054480">
    <property type="entry name" value="AHAS_small-like_ACT"/>
</dbReference>
<comment type="pathway">
    <text evidence="1 8">Amino-acid biosynthesis; L-isoleucine biosynthesis; L-isoleucine from 2-oxobutanoate: step 1/4.</text>
</comment>
<dbReference type="SUPFAM" id="SSF55021">
    <property type="entry name" value="ACT-like"/>
    <property type="match status" value="2"/>
</dbReference>
<proteinExistence type="inferred from homology"/>
<evidence type="ECO:0000259" key="9">
    <source>
        <dbReference type="PROSITE" id="PS51671"/>
    </source>
</evidence>
<dbReference type="EMBL" id="QGLT01000002">
    <property type="protein sequence ID" value="PXZ00874.1"/>
    <property type="molecule type" value="Genomic_DNA"/>
</dbReference>
<sequence length="184" mass="20114">MGNQRNNVSLSEVIEDKDNFVKAVFSLIVENESGVLSRVIGLLSGRGYNIESLTVAPVNKDEKKSRINILTSGTPMVIDQIKEQLSRQVPVYHVVNLCEQSSYVARELALIKVVSKGNERTEALNLAGAFRAQVVDASIDSLVFELTGKTEKINAFVDLLRPLGLVELSRTGIAAIGRGCHTIY</sequence>
<comment type="function">
    <text evidence="8">Catalyzes the conversion of 2 pyruvate molecules into acetolactate in the first common step of the biosynthetic pathway of the branched-amino acids such as leucine, isoleucine, and valine.</text>
</comment>
<dbReference type="PANTHER" id="PTHR30239">
    <property type="entry name" value="ACETOLACTATE SYNTHASE SMALL SUBUNIT"/>
    <property type="match status" value="1"/>
</dbReference>
<dbReference type="UniPathway" id="UPA00047">
    <property type="reaction ID" value="UER00055"/>
</dbReference>
<evidence type="ECO:0000256" key="1">
    <source>
        <dbReference type="ARBA" id="ARBA00004974"/>
    </source>
</evidence>
<gene>
    <name evidence="10" type="ORF">DK869_04805</name>
</gene>
<evidence type="ECO:0000256" key="2">
    <source>
        <dbReference type="ARBA" id="ARBA00005025"/>
    </source>
</evidence>
<evidence type="ECO:0000256" key="3">
    <source>
        <dbReference type="ARBA" id="ARBA00006341"/>
    </source>
</evidence>
<dbReference type="InterPro" id="IPR002912">
    <property type="entry name" value="ACT_dom"/>
</dbReference>
<dbReference type="InterPro" id="IPR019455">
    <property type="entry name" value="Acetolactate_synth_ssu_C"/>
</dbReference>
<dbReference type="Gene3D" id="3.30.70.260">
    <property type="match status" value="1"/>
</dbReference>
<dbReference type="AlphaFoldDB" id="A0A318N263"/>
<dbReference type="GO" id="GO:0009097">
    <property type="term" value="P:isoleucine biosynthetic process"/>
    <property type="evidence" value="ECO:0007669"/>
    <property type="project" value="UniProtKB-UniRule"/>
</dbReference>
<dbReference type="CDD" id="cd04878">
    <property type="entry name" value="ACT_AHAS"/>
    <property type="match status" value="1"/>
</dbReference>
<dbReference type="Pfam" id="PF22629">
    <property type="entry name" value="ACT_AHAS_ss"/>
    <property type="match status" value="1"/>
</dbReference>
<evidence type="ECO:0000313" key="10">
    <source>
        <dbReference type="EMBL" id="PXZ00874.1"/>
    </source>
</evidence>
<keyword evidence="6 8" id="KW-0100">Branched-chain amino acid biosynthesis</keyword>
<accession>A0A318N263</accession>
<evidence type="ECO:0000256" key="6">
    <source>
        <dbReference type="ARBA" id="ARBA00023304"/>
    </source>
</evidence>
<evidence type="ECO:0000256" key="5">
    <source>
        <dbReference type="ARBA" id="ARBA00022605"/>
    </source>
</evidence>
<dbReference type="GO" id="GO:0003984">
    <property type="term" value="F:acetolactate synthase activity"/>
    <property type="evidence" value="ECO:0007669"/>
    <property type="project" value="UniProtKB-UniRule"/>
</dbReference>
<dbReference type="Gene3D" id="3.30.70.1150">
    <property type="entry name" value="ACT-like. Chain A, domain 2"/>
    <property type="match status" value="1"/>
</dbReference>
<comment type="similarity">
    <text evidence="3 8">Belongs to the acetolactate synthase small subunit family.</text>
</comment>
<evidence type="ECO:0000256" key="4">
    <source>
        <dbReference type="ARBA" id="ARBA00011744"/>
    </source>
</evidence>
<dbReference type="PANTHER" id="PTHR30239:SF0">
    <property type="entry name" value="ACETOLACTATE SYNTHASE SMALL SUBUNIT 1, CHLOROPLASTIC"/>
    <property type="match status" value="1"/>
</dbReference>
<organism evidence="10 11">
    <name type="scientific">Commensalibacter melissae</name>
    <dbReference type="NCBI Taxonomy" id="2070537"/>
    <lineage>
        <taxon>Bacteria</taxon>
        <taxon>Pseudomonadati</taxon>
        <taxon>Pseudomonadota</taxon>
        <taxon>Alphaproteobacteria</taxon>
        <taxon>Acetobacterales</taxon>
        <taxon>Acetobacteraceae</taxon>
    </lineage>
</organism>
<comment type="catalytic activity">
    <reaction evidence="7 8">
        <text>2 pyruvate + H(+) = (2S)-2-acetolactate + CO2</text>
        <dbReference type="Rhea" id="RHEA:25249"/>
        <dbReference type="ChEBI" id="CHEBI:15361"/>
        <dbReference type="ChEBI" id="CHEBI:15378"/>
        <dbReference type="ChEBI" id="CHEBI:16526"/>
        <dbReference type="ChEBI" id="CHEBI:58476"/>
        <dbReference type="EC" id="2.2.1.6"/>
    </reaction>
</comment>
<dbReference type="RefSeq" id="WP_110439014.1">
    <property type="nucleotide sequence ID" value="NZ_CP046393.1"/>
</dbReference>